<reference evidence="2" key="1">
    <citation type="submission" date="2020-04" db="EMBL/GenBank/DDBJ databases">
        <title>Hybrid Assembly of Korean Phytophthora infestans isolates.</title>
        <authorList>
            <person name="Prokchorchik M."/>
            <person name="Lee Y."/>
            <person name="Seo J."/>
            <person name="Cho J.-H."/>
            <person name="Park Y.-E."/>
            <person name="Jang D.-C."/>
            <person name="Im J.-S."/>
            <person name="Choi J.-G."/>
            <person name="Park H.-J."/>
            <person name="Lee G.-B."/>
            <person name="Lee Y.-G."/>
            <person name="Hong S.-Y."/>
            <person name="Cho K."/>
            <person name="Sohn K.H."/>
        </authorList>
    </citation>
    <scope>NUCLEOTIDE SEQUENCE</scope>
    <source>
        <strain evidence="2">KR_1_A1</strain>
    </source>
</reference>
<keyword evidence="1" id="KW-0732">Signal</keyword>
<evidence type="ECO:0000313" key="2">
    <source>
        <dbReference type="EMBL" id="KAF4033875.1"/>
    </source>
</evidence>
<organism evidence="2 3">
    <name type="scientific">Phytophthora infestans</name>
    <name type="common">Potato late blight agent</name>
    <name type="synonym">Botrytis infestans</name>
    <dbReference type="NCBI Taxonomy" id="4787"/>
    <lineage>
        <taxon>Eukaryota</taxon>
        <taxon>Sar</taxon>
        <taxon>Stramenopiles</taxon>
        <taxon>Oomycota</taxon>
        <taxon>Peronosporomycetes</taxon>
        <taxon>Peronosporales</taxon>
        <taxon>Peronosporaceae</taxon>
        <taxon>Phytophthora</taxon>
    </lineage>
</organism>
<dbReference type="AlphaFoldDB" id="A0A833WGQ3"/>
<accession>A0A833WGQ3</accession>
<proteinExistence type="predicted"/>
<dbReference type="EMBL" id="WSZM01000401">
    <property type="protein sequence ID" value="KAF4033875.1"/>
    <property type="molecule type" value="Genomic_DNA"/>
</dbReference>
<feature type="chain" id="PRO_5032408195" description="Secreted RxLR effector peptide protein" evidence="1">
    <location>
        <begin position="21"/>
        <end position="143"/>
    </location>
</feature>
<gene>
    <name evidence="2" type="ORF">GN244_ATG14190</name>
</gene>
<dbReference type="Proteomes" id="UP000602510">
    <property type="component" value="Unassembled WGS sequence"/>
</dbReference>
<sequence length="143" mass="16384">MRRTCILLVCVIFLLTLLSAKGNAEARILRTLTTADGRDATKEERAVPIVPFQHAFNFNALDDIAFFFKKMPEQFQKMRTQPEHLRFVLKGWYDNLQSVDDIVAFLARQNLNPKAIEEFKTAYQAYITYAKSIKAVPAVLSVK</sequence>
<keyword evidence="3" id="KW-1185">Reference proteome</keyword>
<feature type="signal peptide" evidence="1">
    <location>
        <begin position="1"/>
        <end position="20"/>
    </location>
</feature>
<evidence type="ECO:0008006" key="4">
    <source>
        <dbReference type="Google" id="ProtNLM"/>
    </source>
</evidence>
<evidence type="ECO:0000256" key="1">
    <source>
        <dbReference type="SAM" id="SignalP"/>
    </source>
</evidence>
<evidence type="ECO:0000313" key="3">
    <source>
        <dbReference type="Proteomes" id="UP000602510"/>
    </source>
</evidence>
<comment type="caution">
    <text evidence="2">The sequence shown here is derived from an EMBL/GenBank/DDBJ whole genome shotgun (WGS) entry which is preliminary data.</text>
</comment>
<protein>
    <recommendedName>
        <fullName evidence="4">Secreted RxLR effector peptide protein</fullName>
    </recommendedName>
</protein>
<name>A0A833WGQ3_PHYIN</name>